<comment type="similarity">
    <text evidence="1">Belongs to the PPR family. P subfamily.</text>
</comment>
<keyword evidence="5" id="KW-1185">Reference proteome</keyword>
<dbReference type="Proteomes" id="UP000283530">
    <property type="component" value="Unassembled WGS sequence"/>
</dbReference>
<evidence type="ECO:0000313" key="5">
    <source>
        <dbReference type="Proteomes" id="UP000283530"/>
    </source>
</evidence>
<organism evidence="4 5">
    <name type="scientific">Cinnamomum micranthum f. kanehirae</name>
    <dbReference type="NCBI Taxonomy" id="337451"/>
    <lineage>
        <taxon>Eukaryota</taxon>
        <taxon>Viridiplantae</taxon>
        <taxon>Streptophyta</taxon>
        <taxon>Embryophyta</taxon>
        <taxon>Tracheophyta</taxon>
        <taxon>Spermatophyta</taxon>
        <taxon>Magnoliopsida</taxon>
        <taxon>Magnoliidae</taxon>
        <taxon>Laurales</taxon>
        <taxon>Lauraceae</taxon>
        <taxon>Cinnamomum</taxon>
    </lineage>
</organism>
<name>A0A443P894_9MAGN</name>
<dbReference type="OrthoDB" id="1934535at2759"/>
<dbReference type="PROSITE" id="PS51375">
    <property type="entry name" value="PPR"/>
    <property type="match status" value="3"/>
</dbReference>
<sequence length="250" mass="27752">MRASALSISSSRTATSAIQNGTNPSQSSLFSHPFAIIRISYSNIAANLNPDDEFSRTQFLDSLKYQCNNLEKMKLDDALNMFDQMLLMRPFPSIDPFNRLLGAVSRMRHYSTVVDLYRRMNLAGIKPHRVTLNTLINCYCHLKRVDLGFAVLGEFLKRGCKLDPVTMTALIKGLCFVGDISGAVVLLKKIVEKGYPADVITHSTVINGLCKAGKVQDALEMLRAMETGNCRPNTTIYITRSSMVFAEVAC</sequence>
<accession>A0A443P894</accession>
<keyword evidence="2" id="KW-0677">Repeat</keyword>
<evidence type="ECO:0000256" key="3">
    <source>
        <dbReference type="PROSITE-ProRule" id="PRU00708"/>
    </source>
</evidence>
<dbReference type="AlphaFoldDB" id="A0A443P894"/>
<evidence type="ECO:0000313" key="4">
    <source>
        <dbReference type="EMBL" id="RWR86970.1"/>
    </source>
</evidence>
<dbReference type="NCBIfam" id="TIGR00756">
    <property type="entry name" value="PPR"/>
    <property type="match status" value="2"/>
</dbReference>
<feature type="repeat" description="PPR" evidence="3">
    <location>
        <begin position="163"/>
        <end position="197"/>
    </location>
</feature>
<feature type="repeat" description="PPR" evidence="3">
    <location>
        <begin position="198"/>
        <end position="232"/>
    </location>
</feature>
<dbReference type="InterPro" id="IPR002885">
    <property type="entry name" value="PPR_rpt"/>
</dbReference>
<dbReference type="PANTHER" id="PTHR47941">
    <property type="entry name" value="PENTATRICOPEPTIDE REPEAT-CONTAINING PROTEIN 3, MITOCHONDRIAL"/>
    <property type="match status" value="1"/>
</dbReference>
<dbReference type="STRING" id="337451.A0A443P894"/>
<gene>
    <name evidence="4" type="ORF">CKAN_01589500</name>
</gene>
<dbReference type="EMBL" id="QPKB01000006">
    <property type="protein sequence ID" value="RWR86970.1"/>
    <property type="molecule type" value="Genomic_DNA"/>
</dbReference>
<comment type="caution">
    <text evidence="4">The sequence shown here is derived from an EMBL/GenBank/DDBJ whole genome shotgun (WGS) entry which is preliminary data.</text>
</comment>
<dbReference type="Pfam" id="PF13041">
    <property type="entry name" value="PPR_2"/>
    <property type="match status" value="1"/>
</dbReference>
<proteinExistence type="inferred from homology"/>
<feature type="repeat" description="PPR" evidence="3">
    <location>
        <begin position="128"/>
        <end position="162"/>
    </location>
</feature>
<evidence type="ECO:0000256" key="1">
    <source>
        <dbReference type="ARBA" id="ARBA00007626"/>
    </source>
</evidence>
<reference evidence="4 5" key="1">
    <citation type="journal article" date="2019" name="Nat. Plants">
        <title>Stout camphor tree genome fills gaps in understanding of flowering plant genome evolution.</title>
        <authorList>
            <person name="Chaw S.M."/>
            <person name="Liu Y.C."/>
            <person name="Wu Y.W."/>
            <person name="Wang H.Y."/>
            <person name="Lin C.I."/>
            <person name="Wu C.S."/>
            <person name="Ke H.M."/>
            <person name="Chang L.Y."/>
            <person name="Hsu C.Y."/>
            <person name="Yang H.T."/>
            <person name="Sudianto E."/>
            <person name="Hsu M.H."/>
            <person name="Wu K.P."/>
            <person name="Wang L.N."/>
            <person name="Leebens-Mack J.H."/>
            <person name="Tsai I.J."/>
        </authorList>
    </citation>
    <scope>NUCLEOTIDE SEQUENCE [LARGE SCALE GENOMIC DNA]</scope>
    <source>
        <strain evidence="5">cv. Chaw 1501</strain>
        <tissue evidence="4">Young leaves</tissue>
    </source>
</reference>
<dbReference type="InterPro" id="IPR011990">
    <property type="entry name" value="TPR-like_helical_dom_sf"/>
</dbReference>
<evidence type="ECO:0000256" key="2">
    <source>
        <dbReference type="ARBA" id="ARBA00022737"/>
    </source>
</evidence>
<protein>
    <submittedName>
        <fullName evidence="4">Pentatricopeptide repeat-containing protein, mitochondrial-like protein isoform X1</fullName>
    </submittedName>
</protein>
<dbReference type="Gene3D" id="1.25.40.10">
    <property type="entry name" value="Tetratricopeptide repeat domain"/>
    <property type="match status" value="1"/>
</dbReference>
<dbReference type="Pfam" id="PF12854">
    <property type="entry name" value="PPR_1"/>
    <property type="match status" value="1"/>
</dbReference>